<dbReference type="AlphaFoldDB" id="A0A9X2P4X3"/>
<keyword evidence="1" id="KW-1133">Transmembrane helix</keyword>
<comment type="caution">
    <text evidence="3">The sequence shown here is derived from an EMBL/GenBank/DDBJ whole genome shotgun (WGS) entry which is preliminary data.</text>
</comment>
<dbReference type="EMBL" id="JANSUY010000012">
    <property type="protein sequence ID" value="MCR9016058.1"/>
    <property type="molecule type" value="Genomic_DNA"/>
</dbReference>
<keyword evidence="1" id="KW-0812">Transmembrane</keyword>
<dbReference type="GO" id="GO:0016989">
    <property type="term" value="F:sigma factor antagonist activity"/>
    <property type="evidence" value="ECO:0007669"/>
    <property type="project" value="TreeGrafter"/>
</dbReference>
<evidence type="ECO:0000256" key="1">
    <source>
        <dbReference type="SAM" id="Phobius"/>
    </source>
</evidence>
<dbReference type="RefSeq" id="WP_258423916.1">
    <property type="nucleotide sequence ID" value="NZ_JANSUY010000012.1"/>
</dbReference>
<evidence type="ECO:0000313" key="4">
    <source>
        <dbReference type="Proteomes" id="UP001142175"/>
    </source>
</evidence>
<dbReference type="PANTHER" id="PTHR37461">
    <property type="entry name" value="ANTI-SIGMA-K FACTOR RSKA"/>
    <property type="match status" value="1"/>
</dbReference>
<dbReference type="GO" id="GO:0006417">
    <property type="term" value="P:regulation of translation"/>
    <property type="evidence" value="ECO:0007669"/>
    <property type="project" value="TreeGrafter"/>
</dbReference>
<sequence>MDIQAYISSGKLELFLLGELGEREREEVVRMAKKYPEIQKELDQLQDAFLEIDQKSGIAPSDSVKNKIFKTLEADLVKEVKSPVREVSPAKVIPMQPWKTYFAAACIAAVLATFAAIYYANQYFDIDQKFTALVQEQSVLAEELNQYKVNFEKTDVQLETLLAGNFEKVSMKGDGFEIEKDALVDVWWDKGANSVFVSVNNLSSLEDQYDYQLWAIGDQGPVGIGLVNADQKFSLQQMEAVASAGTFAITIEPKGGSQSPTLEKLVVIGNVG</sequence>
<accession>A0A9X2P4X3</accession>
<evidence type="ECO:0000313" key="3">
    <source>
        <dbReference type="EMBL" id="MCR9016058.1"/>
    </source>
</evidence>
<dbReference type="InterPro" id="IPR051474">
    <property type="entry name" value="Anti-sigma-K/W_factor"/>
</dbReference>
<evidence type="ECO:0000259" key="2">
    <source>
        <dbReference type="Pfam" id="PF10099"/>
    </source>
</evidence>
<organism evidence="3 4">
    <name type="scientific">Aquiflexum gelatinilyticum</name>
    <dbReference type="NCBI Taxonomy" id="2961943"/>
    <lineage>
        <taxon>Bacteria</taxon>
        <taxon>Pseudomonadati</taxon>
        <taxon>Bacteroidota</taxon>
        <taxon>Cytophagia</taxon>
        <taxon>Cytophagales</taxon>
        <taxon>Cyclobacteriaceae</taxon>
        <taxon>Aquiflexum</taxon>
    </lineage>
</organism>
<dbReference type="Pfam" id="PF10099">
    <property type="entry name" value="RskA_C"/>
    <property type="match status" value="1"/>
</dbReference>
<dbReference type="PANTHER" id="PTHR37461:SF1">
    <property type="entry name" value="ANTI-SIGMA-K FACTOR RSKA"/>
    <property type="match status" value="1"/>
</dbReference>
<keyword evidence="1" id="KW-0472">Membrane</keyword>
<protein>
    <submittedName>
        <fullName evidence="3">Anti-sigma factor</fullName>
    </submittedName>
</protein>
<gene>
    <name evidence="3" type="ORF">NU887_13515</name>
</gene>
<feature type="transmembrane region" description="Helical" evidence="1">
    <location>
        <begin position="101"/>
        <end position="120"/>
    </location>
</feature>
<name>A0A9X2P4X3_9BACT</name>
<reference evidence="3" key="1">
    <citation type="submission" date="2022-08" db="EMBL/GenBank/DDBJ databases">
        <authorList>
            <person name="Zhang D."/>
        </authorList>
    </citation>
    <scope>NUCLEOTIDE SEQUENCE</scope>
    <source>
        <strain evidence="3">XJ19-11</strain>
    </source>
</reference>
<proteinExistence type="predicted"/>
<dbReference type="GO" id="GO:0005886">
    <property type="term" value="C:plasma membrane"/>
    <property type="evidence" value="ECO:0007669"/>
    <property type="project" value="InterPro"/>
</dbReference>
<dbReference type="InterPro" id="IPR018764">
    <property type="entry name" value="RskA_C"/>
</dbReference>
<dbReference type="Proteomes" id="UP001142175">
    <property type="component" value="Unassembled WGS sequence"/>
</dbReference>
<feature type="domain" description="Anti-sigma K factor RskA C-terminal" evidence="2">
    <location>
        <begin position="103"/>
        <end position="261"/>
    </location>
</feature>
<keyword evidence="4" id="KW-1185">Reference proteome</keyword>